<proteinExistence type="predicted"/>
<dbReference type="RefSeq" id="XP_075095200.1">
    <property type="nucleotide sequence ID" value="XM_075239099.1"/>
</dbReference>
<evidence type="ECO:0000313" key="1">
    <source>
        <dbReference type="Proteomes" id="UP000790787"/>
    </source>
</evidence>
<reference evidence="2" key="2">
    <citation type="submission" date="2025-08" db="UniProtKB">
        <authorList>
            <consortium name="RefSeq"/>
        </authorList>
    </citation>
    <scope>IDENTIFICATION</scope>
    <source>
        <tissue evidence="2">Leaf</tissue>
    </source>
</reference>
<protein>
    <submittedName>
        <fullName evidence="2">Uncharacterized protein LOC142173501</fullName>
    </submittedName>
</protein>
<sequence length="116" mass="13211">MEDLKIKRITYSTYHPSANGQAESTNKVIIQNLKKNLEAAKGKWPEELPGVLWAYQMIAKSSTGETPFSLVYGTKTLIPVEVRDSTLRFSRENEEANNEALLVKLDLLYKHRDLDT</sequence>
<evidence type="ECO:0000313" key="2">
    <source>
        <dbReference type="RefSeq" id="XP_075095200.1"/>
    </source>
</evidence>
<reference evidence="1" key="1">
    <citation type="journal article" date="2014" name="Nat. Commun.">
        <title>The tobacco genome sequence and its comparison with those of tomato and potato.</title>
        <authorList>
            <person name="Sierro N."/>
            <person name="Battey J.N."/>
            <person name="Ouadi S."/>
            <person name="Bakaher N."/>
            <person name="Bovet L."/>
            <person name="Willig A."/>
            <person name="Goepfert S."/>
            <person name="Peitsch M.C."/>
            <person name="Ivanov N.V."/>
        </authorList>
    </citation>
    <scope>NUCLEOTIDE SEQUENCE [LARGE SCALE GENOMIC DNA]</scope>
</reference>
<accession>A0AC58TDA8</accession>
<organism evidence="1 2">
    <name type="scientific">Nicotiana tabacum</name>
    <name type="common">Common tobacco</name>
    <dbReference type="NCBI Taxonomy" id="4097"/>
    <lineage>
        <taxon>Eukaryota</taxon>
        <taxon>Viridiplantae</taxon>
        <taxon>Streptophyta</taxon>
        <taxon>Embryophyta</taxon>
        <taxon>Tracheophyta</taxon>
        <taxon>Spermatophyta</taxon>
        <taxon>Magnoliopsida</taxon>
        <taxon>eudicotyledons</taxon>
        <taxon>Gunneridae</taxon>
        <taxon>Pentapetalae</taxon>
        <taxon>asterids</taxon>
        <taxon>lamiids</taxon>
        <taxon>Solanales</taxon>
        <taxon>Solanaceae</taxon>
        <taxon>Nicotianoideae</taxon>
        <taxon>Nicotianeae</taxon>
        <taxon>Nicotiana</taxon>
    </lineage>
</organism>
<keyword evidence="1" id="KW-1185">Reference proteome</keyword>
<gene>
    <name evidence="2" type="primary">LOC142173501</name>
</gene>
<dbReference type="Proteomes" id="UP000790787">
    <property type="component" value="Chromosome 19"/>
</dbReference>
<name>A0AC58TDA8_TOBAC</name>